<reference evidence="2" key="1">
    <citation type="journal article" date="2021" name="Genome Biol. Evol.">
        <title>The assembled and annotated genome of the fairy-ring fungus Marasmius oreades.</title>
        <authorList>
            <person name="Hiltunen M."/>
            <person name="Ament-Velasquez S.L."/>
            <person name="Johannesson H."/>
        </authorList>
    </citation>
    <scope>NUCLEOTIDE SEQUENCE</scope>
    <source>
        <strain evidence="2">03SP1</strain>
    </source>
</reference>
<feature type="region of interest" description="Disordered" evidence="1">
    <location>
        <begin position="1"/>
        <end position="24"/>
    </location>
</feature>
<evidence type="ECO:0000256" key="1">
    <source>
        <dbReference type="SAM" id="MobiDB-lite"/>
    </source>
</evidence>
<dbReference type="Gene3D" id="2.60.120.260">
    <property type="entry name" value="Galactose-binding domain-like"/>
    <property type="match status" value="1"/>
</dbReference>
<name>A0A9P7UN83_9AGAR</name>
<dbReference type="Proteomes" id="UP001049176">
    <property type="component" value="Chromosome 11"/>
</dbReference>
<dbReference type="EMBL" id="CM032191">
    <property type="protein sequence ID" value="KAG7085699.1"/>
    <property type="molecule type" value="Genomic_DNA"/>
</dbReference>
<dbReference type="RefSeq" id="XP_043002170.1">
    <property type="nucleotide sequence ID" value="XM_043160214.1"/>
</dbReference>
<sequence>MVGRDTTDASEYRSTSHGSPEIGSSVTFRFNGTLVQVFGTIHTGTPELPPTAIFILDSKQQSIFKGSPSNDTQYSQLFYNSGILLAAEHALTMILYSRGPR</sequence>
<feature type="compositionally biased region" description="Basic and acidic residues" evidence="1">
    <location>
        <begin position="1"/>
        <end position="11"/>
    </location>
</feature>
<evidence type="ECO:0000313" key="3">
    <source>
        <dbReference type="Proteomes" id="UP001049176"/>
    </source>
</evidence>
<dbReference type="AlphaFoldDB" id="A0A9P7UN83"/>
<protein>
    <submittedName>
        <fullName evidence="2">Uncharacterized protein</fullName>
    </submittedName>
</protein>
<dbReference type="OrthoDB" id="3265734at2759"/>
<accession>A0A9P7UN83</accession>
<dbReference type="GeneID" id="66072320"/>
<proteinExistence type="predicted"/>
<dbReference type="KEGG" id="more:E1B28_003244"/>
<gene>
    <name evidence="2" type="ORF">E1B28_003244</name>
</gene>
<evidence type="ECO:0000313" key="2">
    <source>
        <dbReference type="EMBL" id="KAG7085699.1"/>
    </source>
</evidence>
<organism evidence="2 3">
    <name type="scientific">Marasmius oreades</name>
    <name type="common">fairy-ring Marasmius</name>
    <dbReference type="NCBI Taxonomy" id="181124"/>
    <lineage>
        <taxon>Eukaryota</taxon>
        <taxon>Fungi</taxon>
        <taxon>Dikarya</taxon>
        <taxon>Basidiomycota</taxon>
        <taxon>Agaricomycotina</taxon>
        <taxon>Agaricomycetes</taxon>
        <taxon>Agaricomycetidae</taxon>
        <taxon>Agaricales</taxon>
        <taxon>Marasmiineae</taxon>
        <taxon>Marasmiaceae</taxon>
        <taxon>Marasmius</taxon>
    </lineage>
</organism>
<comment type="caution">
    <text evidence="2">The sequence shown here is derived from an EMBL/GenBank/DDBJ whole genome shotgun (WGS) entry which is preliminary data.</text>
</comment>
<keyword evidence="3" id="KW-1185">Reference proteome</keyword>
<feature type="compositionally biased region" description="Polar residues" evidence="1">
    <location>
        <begin position="12"/>
        <end position="24"/>
    </location>
</feature>